<feature type="domain" description="Citrate transporter-like" evidence="7">
    <location>
        <begin position="13"/>
        <end position="302"/>
    </location>
</feature>
<feature type="transmembrane region" description="Helical" evidence="6">
    <location>
        <begin position="198"/>
        <end position="215"/>
    </location>
</feature>
<dbReference type="STRING" id="1294263.JCM21531_1385"/>
<keyword evidence="4 6" id="KW-1133">Transmembrane helix</keyword>
<keyword evidence="3 6" id="KW-0812">Transmembrane</keyword>
<gene>
    <name evidence="8" type="ORF">JCM21531_1385</name>
</gene>
<keyword evidence="5 6" id="KW-0472">Membrane</keyword>
<dbReference type="PROSITE" id="PS51257">
    <property type="entry name" value="PROKAR_LIPOPROTEIN"/>
    <property type="match status" value="1"/>
</dbReference>
<evidence type="ECO:0000313" key="9">
    <source>
        <dbReference type="Proteomes" id="UP000019109"/>
    </source>
</evidence>
<protein>
    <recommendedName>
        <fullName evidence="7">Citrate transporter-like domain-containing protein</fullName>
    </recommendedName>
</protein>
<comment type="subcellular location">
    <subcellularLocation>
        <location evidence="1">Membrane</location>
        <topology evidence="1">Multi-pass membrane protein</topology>
    </subcellularLocation>
</comment>
<reference evidence="8" key="1">
    <citation type="journal article" date="2014" name="Genome Announc.">
        <title>Draft Genome Sequence of Clostridium straminisolvens Strain JCM 21531T, Isolated from a Cellulose-Degrading Bacterial Community.</title>
        <authorList>
            <person name="Yuki M."/>
            <person name="Oshima K."/>
            <person name="Suda W."/>
            <person name="Sakamoto M."/>
            <person name="Kitamura K."/>
            <person name="Iida T."/>
            <person name="Hattori M."/>
            <person name="Ohkuma M."/>
        </authorList>
    </citation>
    <scope>NUCLEOTIDE SEQUENCE [LARGE SCALE GENOMIC DNA]</scope>
    <source>
        <strain evidence="8">JCM 21531</strain>
    </source>
</reference>
<dbReference type="InterPro" id="IPR051475">
    <property type="entry name" value="Diverse_Ion_Transporter"/>
</dbReference>
<feature type="transmembrane region" description="Helical" evidence="6">
    <location>
        <begin position="283"/>
        <end position="303"/>
    </location>
</feature>
<dbReference type="InterPro" id="IPR004680">
    <property type="entry name" value="Cit_transptr-like_dom"/>
</dbReference>
<feature type="transmembrane region" description="Helical" evidence="6">
    <location>
        <begin position="160"/>
        <end position="182"/>
    </location>
</feature>
<evidence type="ECO:0000256" key="5">
    <source>
        <dbReference type="ARBA" id="ARBA00023136"/>
    </source>
</evidence>
<feature type="transmembrane region" description="Helical" evidence="6">
    <location>
        <begin position="38"/>
        <end position="57"/>
    </location>
</feature>
<sequence length="370" mass="40973">MKNKIIAFIKKEAVLVVAAILACISAFIVPPTSAYMEYIDWCVLGILLSLMIVMAGLQKNGLFDALVIGLLKKTKKVWQLAFVLVFLCFFLSMLITNDVALITFVPFAILTLKKAGQERLVIPVVVLQTIAANLGSMLTPIGNPQNLYLYNLSQVGILEFVLFMLPYTVVSGLLLVISLLFIKGKREAVVIKEQSKPQILLIENIIYLVLFAISLLSVAKILHYIAVLLLVLIVVFIMEKDVLKSVDYSLLLTFICFFIFTGNLENIPAVKETLQNLITGRELVISVFASQAISNVPAALLLSEFTGNYRVLLKGVNIGGLGTLIASMASLISYKIFANHYDKLKGRYFLWFTLANIVYLLILMAVALII</sequence>
<keyword evidence="9" id="KW-1185">Reference proteome</keyword>
<evidence type="ECO:0000256" key="4">
    <source>
        <dbReference type="ARBA" id="ARBA00022989"/>
    </source>
</evidence>
<dbReference type="PANTHER" id="PTHR43568">
    <property type="entry name" value="P PROTEIN"/>
    <property type="match status" value="1"/>
</dbReference>
<dbReference type="EMBL" id="BAVR01000012">
    <property type="protein sequence ID" value="GAE87974.1"/>
    <property type="molecule type" value="Genomic_DNA"/>
</dbReference>
<organism evidence="8 9">
    <name type="scientific">Acetivibrio straminisolvens JCM 21531</name>
    <dbReference type="NCBI Taxonomy" id="1294263"/>
    <lineage>
        <taxon>Bacteria</taxon>
        <taxon>Bacillati</taxon>
        <taxon>Bacillota</taxon>
        <taxon>Clostridia</taxon>
        <taxon>Eubacteriales</taxon>
        <taxon>Oscillospiraceae</taxon>
        <taxon>Acetivibrio</taxon>
    </lineage>
</organism>
<accession>W4V5F0</accession>
<evidence type="ECO:0000256" key="3">
    <source>
        <dbReference type="ARBA" id="ARBA00022692"/>
    </source>
</evidence>
<feature type="transmembrane region" description="Helical" evidence="6">
    <location>
        <begin position="245"/>
        <end position="263"/>
    </location>
</feature>
<dbReference type="AlphaFoldDB" id="W4V5F0"/>
<dbReference type="Pfam" id="PF03600">
    <property type="entry name" value="CitMHS"/>
    <property type="match status" value="1"/>
</dbReference>
<dbReference type="OrthoDB" id="3177666at2"/>
<feature type="transmembrane region" description="Helical" evidence="6">
    <location>
        <begin position="77"/>
        <end position="95"/>
    </location>
</feature>
<feature type="transmembrane region" description="Helical" evidence="6">
    <location>
        <begin position="12"/>
        <end position="32"/>
    </location>
</feature>
<dbReference type="GO" id="GO:0016020">
    <property type="term" value="C:membrane"/>
    <property type="evidence" value="ECO:0007669"/>
    <property type="project" value="UniProtKB-SubCell"/>
</dbReference>
<evidence type="ECO:0000259" key="7">
    <source>
        <dbReference type="Pfam" id="PF03600"/>
    </source>
</evidence>
<dbReference type="RefSeq" id="WP_038287891.1">
    <property type="nucleotide sequence ID" value="NZ_BAVR01000012.1"/>
</dbReference>
<evidence type="ECO:0000256" key="1">
    <source>
        <dbReference type="ARBA" id="ARBA00004141"/>
    </source>
</evidence>
<evidence type="ECO:0000256" key="2">
    <source>
        <dbReference type="ARBA" id="ARBA00022448"/>
    </source>
</evidence>
<name>W4V5F0_9FIRM</name>
<dbReference type="GO" id="GO:0055085">
    <property type="term" value="P:transmembrane transport"/>
    <property type="evidence" value="ECO:0007669"/>
    <property type="project" value="InterPro"/>
</dbReference>
<evidence type="ECO:0000256" key="6">
    <source>
        <dbReference type="SAM" id="Phobius"/>
    </source>
</evidence>
<feature type="transmembrane region" description="Helical" evidence="6">
    <location>
        <begin position="349"/>
        <end position="369"/>
    </location>
</feature>
<keyword evidence="2" id="KW-0813">Transport</keyword>
<proteinExistence type="predicted"/>
<evidence type="ECO:0000313" key="8">
    <source>
        <dbReference type="EMBL" id="GAE87974.1"/>
    </source>
</evidence>
<dbReference type="PANTHER" id="PTHR43568:SF1">
    <property type="entry name" value="P PROTEIN"/>
    <property type="match status" value="1"/>
</dbReference>
<feature type="transmembrane region" description="Helical" evidence="6">
    <location>
        <begin position="315"/>
        <end position="337"/>
    </location>
</feature>
<feature type="transmembrane region" description="Helical" evidence="6">
    <location>
        <begin position="221"/>
        <end position="238"/>
    </location>
</feature>
<dbReference type="Proteomes" id="UP000019109">
    <property type="component" value="Unassembled WGS sequence"/>
</dbReference>
<comment type="caution">
    <text evidence="8">The sequence shown here is derived from an EMBL/GenBank/DDBJ whole genome shotgun (WGS) entry which is preliminary data.</text>
</comment>